<keyword evidence="2" id="KW-1185">Reference proteome</keyword>
<evidence type="ECO:0000313" key="2">
    <source>
        <dbReference type="Proteomes" id="UP001157418"/>
    </source>
</evidence>
<dbReference type="EMBL" id="CAKMRJ010000001">
    <property type="protein sequence ID" value="CAH1413455.1"/>
    <property type="molecule type" value="Genomic_DNA"/>
</dbReference>
<evidence type="ECO:0000313" key="1">
    <source>
        <dbReference type="EMBL" id="CAH1413455.1"/>
    </source>
</evidence>
<sequence>MKSQKLKTPPCVLLSLVFTSRKISSPYKPYVRLTQKQLKCENCHEVTEKETCVSLERDTSSTKKGVSSIKGKEE</sequence>
<comment type="caution">
    <text evidence="1">The sequence shown here is derived from an EMBL/GenBank/DDBJ whole genome shotgun (WGS) entry which is preliminary data.</text>
</comment>
<name>A0AAU9LG64_9ASTR</name>
<organism evidence="1 2">
    <name type="scientific">Lactuca virosa</name>
    <dbReference type="NCBI Taxonomy" id="75947"/>
    <lineage>
        <taxon>Eukaryota</taxon>
        <taxon>Viridiplantae</taxon>
        <taxon>Streptophyta</taxon>
        <taxon>Embryophyta</taxon>
        <taxon>Tracheophyta</taxon>
        <taxon>Spermatophyta</taxon>
        <taxon>Magnoliopsida</taxon>
        <taxon>eudicotyledons</taxon>
        <taxon>Gunneridae</taxon>
        <taxon>Pentapetalae</taxon>
        <taxon>asterids</taxon>
        <taxon>campanulids</taxon>
        <taxon>Asterales</taxon>
        <taxon>Asteraceae</taxon>
        <taxon>Cichorioideae</taxon>
        <taxon>Cichorieae</taxon>
        <taxon>Lactucinae</taxon>
        <taxon>Lactuca</taxon>
    </lineage>
</organism>
<accession>A0AAU9LG64</accession>
<gene>
    <name evidence="1" type="ORF">LVIROSA_LOCUS1416</name>
</gene>
<dbReference type="AlphaFoldDB" id="A0AAU9LG64"/>
<proteinExistence type="predicted"/>
<reference evidence="1 2" key="1">
    <citation type="submission" date="2022-01" db="EMBL/GenBank/DDBJ databases">
        <authorList>
            <person name="Xiong W."/>
            <person name="Schranz E."/>
        </authorList>
    </citation>
    <scope>NUCLEOTIDE SEQUENCE [LARGE SCALE GENOMIC DNA]</scope>
</reference>
<dbReference type="Proteomes" id="UP001157418">
    <property type="component" value="Unassembled WGS sequence"/>
</dbReference>
<protein>
    <submittedName>
        <fullName evidence="1">Uncharacterized protein</fullName>
    </submittedName>
</protein>